<feature type="chain" id="PRO_5015111327" evidence="1">
    <location>
        <begin position="22"/>
        <end position="132"/>
    </location>
</feature>
<comment type="caution">
    <text evidence="2">The sequence shown here is derived from an EMBL/GenBank/DDBJ whole genome shotgun (WGS) entry which is preliminary data.</text>
</comment>
<name>A0A2P4YKK0_9STRA</name>
<evidence type="ECO:0000313" key="3">
    <source>
        <dbReference type="Proteomes" id="UP000237271"/>
    </source>
</evidence>
<sequence>MRIVGSLVVLLVALVATNIYATQETSACDPPCEQDEVCQLQQVQCITQPCDPVPTCVPIEASCTKKCSKYETCQIDADGSQYCYNPCAAVLCLEGTTCHVEQVQCIQAPCPPIVTCKPIKKPCTKRVLRESN</sequence>
<proteinExistence type="predicted"/>
<dbReference type="EMBL" id="NCKW01002047">
    <property type="protein sequence ID" value="POM78337.1"/>
    <property type="molecule type" value="Genomic_DNA"/>
</dbReference>
<accession>A0A2P4YKK0</accession>
<feature type="signal peptide" evidence="1">
    <location>
        <begin position="1"/>
        <end position="21"/>
    </location>
</feature>
<organism evidence="2 3">
    <name type="scientific">Phytophthora palmivora</name>
    <dbReference type="NCBI Taxonomy" id="4796"/>
    <lineage>
        <taxon>Eukaryota</taxon>
        <taxon>Sar</taxon>
        <taxon>Stramenopiles</taxon>
        <taxon>Oomycota</taxon>
        <taxon>Peronosporomycetes</taxon>
        <taxon>Peronosporales</taxon>
        <taxon>Peronosporaceae</taxon>
        <taxon>Phytophthora</taxon>
    </lineage>
</organism>
<dbReference type="AlphaFoldDB" id="A0A2P4YKK0"/>
<keyword evidence="1" id="KW-0732">Signal</keyword>
<keyword evidence="3" id="KW-1185">Reference proteome</keyword>
<protein>
    <submittedName>
        <fullName evidence="2">Cysteine-rich protein</fullName>
    </submittedName>
</protein>
<evidence type="ECO:0000313" key="2">
    <source>
        <dbReference type="EMBL" id="POM78337.1"/>
    </source>
</evidence>
<reference evidence="2 3" key="1">
    <citation type="journal article" date="2017" name="Genome Biol. Evol.">
        <title>Phytophthora megakarya and P. palmivora, closely related causal agents of cacao black pod rot, underwent increases in genome sizes and gene numbers by different mechanisms.</title>
        <authorList>
            <person name="Ali S.S."/>
            <person name="Shao J."/>
            <person name="Lary D.J."/>
            <person name="Kronmiller B."/>
            <person name="Shen D."/>
            <person name="Strem M.D."/>
            <person name="Amoako-Attah I."/>
            <person name="Akrofi A.Y."/>
            <person name="Begoude B.A."/>
            <person name="Ten Hoopen G.M."/>
            <person name="Coulibaly K."/>
            <person name="Kebe B.I."/>
            <person name="Melnick R.L."/>
            <person name="Guiltinan M.J."/>
            <person name="Tyler B.M."/>
            <person name="Meinhardt L.W."/>
            <person name="Bailey B.A."/>
        </authorList>
    </citation>
    <scope>NUCLEOTIDE SEQUENCE [LARGE SCALE GENOMIC DNA]</scope>
    <source>
        <strain evidence="3">sbr112.9</strain>
    </source>
</reference>
<evidence type="ECO:0000256" key="1">
    <source>
        <dbReference type="SAM" id="SignalP"/>
    </source>
</evidence>
<dbReference type="Proteomes" id="UP000237271">
    <property type="component" value="Unassembled WGS sequence"/>
</dbReference>
<gene>
    <name evidence="2" type="ORF">PHPALM_4145</name>
</gene>
<dbReference type="OrthoDB" id="152433at2759"/>